<dbReference type="Gene3D" id="3.30.70.270">
    <property type="match status" value="1"/>
</dbReference>
<gene>
    <name evidence="2" type="ORF">EEDITHA_LOCUS14492</name>
</gene>
<feature type="domain" description="Reverse transcriptase" evidence="1">
    <location>
        <begin position="1"/>
        <end position="113"/>
    </location>
</feature>
<dbReference type="PANTHER" id="PTHR33064">
    <property type="entry name" value="POL PROTEIN"/>
    <property type="match status" value="1"/>
</dbReference>
<dbReference type="InterPro" id="IPR043502">
    <property type="entry name" value="DNA/RNA_pol_sf"/>
</dbReference>
<reference evidence="2" key="1">
    <citation type="submission" date="2022-03" db="EMBL/GenBank/DDBJ databases">
        <authorList>
            <person name="Tunstrom K."/>
        </authorList>
    </citation>
    <scope>NUCLEOTIDE SEQUENCE</scope>
</reference>
<dbReference type="GO" id="GO:0071897">
    <property type="term" value="P:DNA biosynthetic process"/>
    <property type="evidence" value="ECO:0007669"/>
    <property type="project" value="UniProtKB-ARBA"/>
</dbReference>
<dbReference type="InterPro" id="IPR043128">
    <property type="entry name" value="Rev_trsase/Diguanyl_cyclase"/>
</dbReference>
<dbReference type="Pfam" id="PF00078">
    <property type="entry name" value="RVT_1"/>
    <property type="match status" value="1"/>
</dbReference>
<dbReference type="SUPFAM" id="SSF56672">
    <property type="entry name" value="DNA/RNA polymerases"/>
    <property type="match status" value="1"/>
</dbReference>
<accession>A0AAU9UNP1</accession>
<sequence length="370" mass="40914">MAAGFHGIPIAPDSIEKTAFATPDGQFKYLRMPFGLCNAPSVYQRAINTALGDYKDNIALVYVDDILIISVTIEEGLQNLNLVLNRLTKAGFTLNISKCSFLKREVEYLGNVIKDGTVKPSPRKIQALVNSPVPKNAKELRQFNGLAELTRPWHTAIQELQLAINCTISKSTGKSSMEILFGKKCSPPAIKLVEIDSNEVIDDINALRSESKGVRNDTVSTSPPLLCLNLPPALANLDTTGCLVSGLESQCSPSIEPIDPMHILKVDLEVERKAALLPSDKPLSSTSVEKVKPINNWRNYTLKGARTQPNHQQDPERLLQKIIVLLITIYITLLAGCSFPDQWKEAIVVGTHKHGKPRNFTFYHVYDVYV</sequence>
<dbReference type="InterPro" id="IPR051320">
    <property type="entry name" value="Viral_Replic_Matur_Polypro"/>
</dbReference>
<name>A0AAU9UNP1_EUPED</name>
<dbReference type="InterPro" id="IPR000477">
    <property type="entry name" value="RT_dom"/>
</dbReference>
<protein>
    <recommendedName>
        <fullName evidence="1">Reverse transcriptase domain-containing protein</fullName>
    </recommendedName>
</protein>
<dbReference type="FunFam" id="3.30.70.270:FF:000003">
    <property type="entry name" value="Transposon Ty3-G Gag-Pol polyprotein"/>
    <property type="match status" value="1"/>
</dbReference>
<dbReference type="EMBL" id="CAKOGL010000022">
    <property type="protein sequence ID" value="CAH2099531.1"/>
    <property type="molecule type" value="Genomic_DNA"/>
</dbReference>
<dbReference type="AlphaFoldDB" id="A0AAU9UNP1"/>
<dbReference type="PROSITE" id="PS50878">
    <property type="entry name" value="RT_POL"/>
    <property type="match status" value="1"/>
</dbReference>
<evidence type="ECO:0000259" key="1">
    <source>
        <dbReference type="PROSITE" id="PS50878"/>
    </source>
</evidence>
<organism evidence="2 3">
    <name type="scientific">Euphydryas editha</name>
    <name type="common">Edith's checkerspot</name>
    <dbReference type="NCBI Taxonomy" id="104508"/>
    <lineage>
        <taxon>Eukaryota</taxon>
        <taxon>Metazoa</taxon>
        <taxon>Ecdysozoa</taxon>
        <taxon>Arthropoda</taxon>
        <taxon>Hexapoda</taxon>
        <taxon>Insecta</taxon>
        <taxon>Pterygota</taxon>
        <taxon>Neoptera</taxon>
        <taxon>Endopterygota</taxon>
        <taxon>Lepidoptera</taxon>
        <taxon>Glossata</taxon>
        <taxon>Ditrysia</taxon>
        <taxon>Papilionoidea</taxon>
        <taxon>Nymphalidae</taxon>
        <taxon>Nymphalinae</taxon>
        <taxon>Euphydryas</taxon>
    </lineage>
</organism>
<dbReference type="CDD" id="cd01647">
    <property type="entry name" value="RT_LTR"/>
    <property type="match status" value="1"/>
</dbReference>
<dbReference type="Proteomes" id="UP001153954">
    <property type="component" value="Unassembled WGS sequence"/>
</dbReference>
<evidence type="ECO:0000313" key="2">
    <source>
        <dbReference type="EMBL" id="CAH2099531.1"/>
    </source>
</evidence>
<dbReference type="PANTHER" id="PTHR33064:SF37">
    <property type="entry name" value="RIBONUCLEASE H"/>
    <property type="match status" value="1"/>
</dbReference>
<keyword evidence="3" id="KW-1185">Reference proteome</keyword>
<proteinExistence type="predicted"/>
<comment type="caution">
    <text evidence="2">The sequence shown here is derived from an EMBL/GenBank/DDBJ whole genome shotgun (WGS) entry which is preliminary data.</text>
</comment>
<evidence type="ECO:0000313" key="3">
    <source>
        <dbReference type="Proteomes" id="UP001153954"/>
    </source>
</evidence>